<accession>A0A0G8C2T8</accession>
<reference evidence="2 3" key="1">
    <citation type="journal article" date="2015" name="Genome Announc.">
        <title>Next-Generation Whole-Genome Sequencing of Eight Strains of Bacillus cereus, Isolated from Food.</title>
        <authorList>
            <person name="Krawczyk A.O."/>
            <person name="de Jong A."/>
            <person name="Eijlander R.T."/>
            <person name="Berendsen E.M."/>
            <person name="Holsappel S."/>
            <person name="Wells-Bennik M.H."/>
            <person name="Kuipers O.P."/>
        </authorList>
    </citation>
    <scope>NUCLEOTIDE SEQUENCE [LARGE SCALE GENOMIC DNA]</scope>
    <source>
        <strain evidence="2 3">B4147</strain>
    </source>
</reference>
<sequence length="218" mass="25388">MKTIIRNIGNKNIKAKVEEPLSFHVETLFNILSKVEDKLIDGFSIQIGWSVFSLYKYEEYYQIITRDYTKNPFKDTTEDLTIALWVQLEQSHCLRRLNIEGQLIKFNDKIVIAKNVFQQEEVYLQRSSGCDEGDSGWYIGPINEEGSGELEIIYAYELLKMKPAIIQVLALPYNYLVVFEKDKIKAILNECDVDIWSEIEKNEVNIMEKFHGGLENEC</sequence>
<comment type="caution">
    <text evidence="2">The sequence shown here is derived from an EMBL/GenBank/DDBJ whole genome shotgun (WGS) entry which is preliminary data.</text>
</comment>
<organism evidence="2 3">
    <name type="scientific">Bacillus wiedmannii</name>
    <dbReference type="NCBI Taxonomy" id="1890302"/>
    <lineage>
        <taxon>Bacteria</taxon>
        <taxon>Bacillati</taxon>
        <taxon>Bacillota</taxon>
        <taxon>Bacilli</taxon>
        <taxon>Bacillales</taxon>
        <taxon>Bacillaceae</taxon>
        <taxon>Bacillus</taxon>
        <taxon>Bacillus cereus group</taxon>
    </lineage>
</organism>
<proteinExistence type="predicted"/>
<dbReference type="Pfam" id="PF24719">
    <property type="entry name" value="Imm33-like"/>
    <property type="match status" value="1"/>
</dbReference>
<dbReference type="Proteomes" id="UP000035350">
    <property type="component" value="Unassembled WGS sequence"/>
</dbReference>
<evidence type="ECO:0000313" key="3">
    <source>
        <dbReference type="Proteomes" id="UP000035350"/>
    </source>
</evidence>
<dbReference type="EMBL" id="LCYN01000031">
    <property type="protein sequence ID" value="KKZ93446.1"/>
    <property type="molecule type" value="Genomic_DNA"/>
</dbReference>
<dbReference type="AlphaFoldDB" id="A0A0G8C2T8"/>
<dbReference type="PATRIC" id="fig|1396.433.peg.5417"/>
<reference evidence="3" key="2">
    <citation type="submission" date="2015-04" db="EMBL/GenBank/DDBJ databases">
        <title>Draft Genome Sequences of Eight Spore-Forming Food Isolates of Bacillus cereus Genome sequencing.</title>
        <authorList>
            <person name="Krawcyk A.O."/>
            <person name="de Jong A."/>
            <person name="Eijlander R.T."/>
            <person name="Berendsen E.M."/>
            <person name="Holsappel S."/>
            <person name="Wells-Bennik M."/>
            <person name="Kuipers O.P."/>
        </authorList>
    </citation>
    <scope>NUCLEOTIDE SEQUENCE [LARGE SCALE GENOMIC DNA]</scope>
    <source>
        <strain evidence="3">B4147</strain>
    </source>
</reference>
<gene>
    <name evidence="2" type="ORF">B4147_2682</name>
</gene>
<feature type="domain" description="Imm33-like" evidence="1">
    <location>
        <begin position="89"/>
        <end position="189"/>
    </location>
</feature>
<evidence type="ECO:0000313" key="2">
    <source>
        <dbReference type="EMBL" id="KKZ93446.1"/>
    </source>
</evidence>
<dbReference type="RefSeq" id="WP_046959806.1">
    <property type="nucleotide sequence ID" value="NZ_LCYN01000031.1"/>
</dbReference>
<protein>
    <recommendedName>
        <fullName evidence="1">Imm33-like domain-containing protein</fullName>
    </recommendedName>
</protein>
<dbReference type="InterPro" id="IPR056509">
    <property type="entry name" value="Imm33-like"/>
</dbReference>
<name>A0A0G8C2T8_9BACI</name>
<evidence type="ECO:0000259" key="1">
    <source>
        <dbReference type="Pfam" id="PF24719"/>
    </source>
</evidence>